<name>A0ABX0K0I1_9PROT</name>
<organism evidence="1 2">
    <name type="scientific">Acetobacter conturbans</name>
    <dbReference type="NCBI Taxonomy" id="1737472"/>
    <lineage>
        <taxon>Bacteria</taxon>
        <taxon>Pseudomonadati</taxon>
        <taxon>Pseudomonadota</taxon>
        <taxon>Alphaproteobacteria</taxon>
        <taxon>Acetobacterales</taxon>
        <taxon>Acetobacteraceae</taxon>
        <taxon>Acetobacter</taxon>
    </lineage>
</organism>
<evidence type="ECO:0000313" key="2">
    <source>
        <dbReference type="Proteomes" id="UP000631653"/>
    </source>
</evidence>
<accession>A0ABX0K0I1</accession>
<sequence>MSGKDQSFPEDALDTLFSHILANDVVTDTSVLPQRVPLDFSQPDIIAAYRLARQLFTRRLDVIALRGFALTVMRQADVPPEERLPFKYARARFKQVRFAKANFDRRHRYPPLLNLMTTELGHLQDDFKNGRPIKARLQAVLTIGLLSTPSFRLVMRELRDFSPASPAELRDWVQAENQRLQAAMAQDLLTGKQFHELRKIVSRRVSLYDTLRVITPSDALDQVSLFLATLNGLMGGLHDRLIEEKIAGASDYHKDAFPCPPDIRERLSFFLSRN</sequence>
<reference evidence="1 2" key="1">
    <citation type="journal article" date="2020" name="Int. J. Syst. Evol. Microbiol.">
        <title>Novel acetic acid bacteria from cider fermentations: Acetobacter conturbans sp. nov. and Acetobacter fallax sp. nov.</title>
        <authorList>
            <person name="Sombolestani A.S."/>
            <person name="Cleenwerck I."/>
            <person name="Cnockaert M."/>
            <person name="Borremans W."/>
            <person name="Wieme A.D."/>
            <person name="De Vuyst L."/>
            <person name="Vandamme P."/>
        </authorList>
    </citation>
    <scope>NUCLEOTIDE SEQUENCE [LARGE SCALE GENOMIC DNA]</scope>
    <source>
        <strain evidence="1 2">LMG 1627</strain>
    </source>
</reference>
<evidence type="ECO:0000313" key="1">
    <source>
        <dbReference type="EMBL" id="NHN87785.1"/>
    </source>
</evidence>
<protein>
    <submittedName>
        <fullName evidence="1">Uncharacterized protein</fullName>
    </submittedName>
</protein>
<proteinExistence type="predicted"/>
<gene>
    <name evidence="1" type="ORF">GOB81_03945</name>
</gene>
<keyword evidence="2" id="KW-1185">Reference proteome</keyword>
<comment type="caution">
    <text evidence="1">The sequence shown here is derived from an EMBL/GenBank/DDBJ whole genome shotgun (WGS) entry which is preliminary data.</text>
</comment>
<dbReference type="RefSeq" id="WP_173569084.1">
    <property type="nucleotide sequence ID" value="NZ_WOSY01000003.1"/>
</dbReference>
<dbReference type="Proteomes" id="UP000631653">
    <property type="component" value="Unassembled WGS sequence"/>
</dbReference>
<dbReference type="EMBL" id="WOSY01000003">
    <property type="protein sequence ID" value="NHN87785.1"/>
    <property type="molecule type" value="Genomic_DNA"/>
</dbReference>